<evidence type="ECO:0000313" key="11">
    <source>
        <dbReference type="Proteomes" id="UP000030748"/>
    </source>
</evidence>
<feature type="domain" description="U-box" evidence="9">
    <location>
        <begin position="588"/>
        <end position="662"/>
    </location>
</feature>
<dbReference type="InterPro" id="IPR000719">
    <property type="entry name" value="Prot_kinase_dom"/>
</dbReference>
<dbReference type="GO" id="GO:0005524">
    <property type="term" value="F:ATP binding"/>
    <property type="evidence" value="ECO:0007669"/>
    <property type="project" value="InterPro"/>
</dbReference>
<dbReference type="AlphaFoldDB" id="A0A022PXM7"/>
<accession>A0A022PXM7</accession>
<dbReference type="EC" id="2.3.2.27" evidence="4"/>
<evidence type="ECO:0000256" key="7">
    <source>
        <dbReference type="SAM" id="Coils"/>
    </source>
</evidence>
<comment type="function">
    <text evidence="2">Functions as an E3 ubiquitin ligase.</text>
</comment>
<organism evidence="10 11">
    <name type="scientific">Erythranthe guttata</name>
    <name type="common">Yellow monkey flower</name>
    <name type="synonym">Mimulus guttatus</name>
    <dbReference type="NCBI Taxonomy" id="4155"/>
    <lineage>
        <taxon>Eukaryota</taxon>
        <taxon>Viridiplantae</taxon>
        <taxon>Streptophyta</taxon>
        <taxon>Embryophyta</taxon>
        <taxon>Tracheophyta</taxon>
        <taxon>Spermatophyta</taxon>
        <taxon>Magnoliopsida</taxon>
        <taxon>eudicotyledons</taxon>
        <taxon>Gunneridae</taxon>
        <taxon>Pentapetalae</taxon>
        <taxon>asterids</taxon>
        <taxon>lamiids</taxon>
        <taxon>Lamiales</taxon>
        <taxon>Phrymaceae</taxon>
        <taxon>Erythranthe</taxon>
    </lineage>
</organism>
<evidence type="ECO:0000256" key="2">
    <source>
        <dbReference type="ARBA" id="ARBA00003861"/>
    </source>
</evidence>
<dbReference type="PROSITE" id="PS51698">
    <property type="entry name" value="U_BOX"/>
    <property type="match status" value="1"/>
</dbReference>
<dbReference type="SUPFAM" id="SSF57850">
    <property type="entry name" value="RING/U-box"/>
    <property type="match status" value="1"/>
</dbReference>
<evidence type="ECO:0000256" key="5">
    <source>
        <dbReference type="ARBA" id="ARBA00022679"/>
    </source>
</evidence>
<dbReference type="SUPFAM" id="SSF56112">
    <property type="entry name" value="Protein kinase-like (PK-like)"/>
    <property type="match status" value="1"/>
</dbReference>
<evidence type="ECO:0000259" key="9">
    <source>
        <dbReference type="PROSITE" id="PS51698"/>
    </source>
</evidence>
<dbReference type="UniPathway" id="UPA00143"/>
<dbReference type="STRING" id="4155.A0A022PXM7"/>
<dbReference type="PANTHER" id="PTHR45647">
    <property type="entry name" value="OS02G0152300 PROTEIN"/>
    <property type="match status" value="1"/>
</dbReference>
<comment type="pathway">
    <text evidence="3">Protein modification; protein ubiquitination.</text>
</comment>
<feature type="domain" description="Protein kinase" evidence="8">
    <location>
        <begin position="316"/>
        <end position="584"/>
    </location>
</feature>
<proteinExistence type="predicted"/>
<keyword evidence="11" id="KW-1185">Reference proteome</keyword>
<dbReference type="GO" id="GO:0016567">
    <property type="term" value="P:protein ubiquitination"/>
    <property type="evidence" value="ECO:0007669"/>
    <property type="project" value="UniProtKB-UniPathway"/>
</dbReference>
<sequence>MTRAETGGGKVHVAVGKSVEKTVALLTWTFSMFPGQEICLLHVHRPCHLIPTLLGKLPASGANPKMVAAFRNEEREDTMKLLSTYFITCTKSKVKASVITIEADDVQRGILNLVNRHGVRKLVVGAIPDFMKGKKSSCKACLVAKIAPSYCEMWFVNNGKLIWTRQASDVLNVHPLSCQLAAGSSNSCRNQVKALETAHARELKLRIEAENALWNTINEQEKIIKEREGITDKLQKTRESNSLLERRTQEANRRCEEVSRELKLIQSSIAELRKEKQKLKGEKMEATRLLDCGPVGDIYEFREFSLSDIEGATCNFSESFKIGKGGCGIVYKGEMFDKTVAIKKLHSYDVQRQMEFHKVVQVLGKLRHPNLVELIGVCQESLLLIYDYMPCGSLHNHLSSRNDVNALSWKTRTRIVANIASGLLFLHSFGPKKIVHGNLKPENILLDSQNRCRISDYVDHMLIDTSQTLRCPSFRHLSGGACLYADPESSRTGEVNQKSDIYSFGVIILQLVTGRSDGGLVGYVRRVFSSSDVADILDSSAGDWSVYVGRRLVELGLQCCESNGRDRPEITPSLVKELQCMPFLEEQTVPSFFLCPILREIMHDPQVAADGFTYEGEAMRGWLGNGHVNSPMTNLTLSHFDLTPNHSLRLAIKDWLANLEIDSFDFSM</sequence>
<evidence type="ECO:0000256" key="3">
    <source>
        <dbReference type="ARBA" id="ARBA00004906"/>
    </source>
</evidence>
<evidence type="ECO:0000313" key="10">
    <source>
        <dbReference type="EMBL" id="EYU18960.1"/>
    </source>
</evidence>
<dbReference type="InterPro" id="IPR011009">
    <property type="entry name" value="Kinase-like_dom_sf"/>
</dbReference>
<evidence type="ECO:0000256" key="1">
    <source>
        <dbReference type="ARBA" id="ARBA00000900"/>
    </source>
</evidence>
<dbReference type="Gene3D" id="3.30.40.10">
    <property type="entry name" value="Zinc/RING finger domain, C3HC4 (zinc finger)"/>
    <property type="match status" value="1"/>
</dbReference>
<dbReference type="Gene3D" id="1.10.510.10">
    <property type="entry name" value="Transferase(Phosphotransferase) domain 1"/>
    <property type="match status" value="1"/>
</dbReference>
<comment type="catalytic activity">
    <reaction evidence="1">
        <text>S-ubiquitinyl-[E2 ubiquitin-conjugating enzyme]-L-cysteine + [acceptor protein]-L-lysine = [E2 ubiquitin-conjugating enzyme]-L-cysteine + N(6)-ubiquitinyl-[acceptor protein]-L-lysine.</text>
        <dbReference type="EC" id="2.3.2.27"/>
    </reaction>
</comment>
<dbReference type="Gene3D" id="3.30.200.20">
    <property type="entry name" value="Phosphorylase Kinase, domain 1"/>
    <property type="match status" value="1"/>
</dbReference>
<dbReference type="GO" id="GO:0004672">
    <property type="term" value="F:protein kinase activity"/>
    <property type="evidence" value="ECO:0007669"/>
    <property type="project" value="InterPro"/>
</dbReference>
<evidence type="ECO:0000256" key="4">
    <source>
        <dbReference type="ARBA" id="ARBA00012483"/>
    </source>
</evidence>
<keyword evidence="6" id="KW-0833">Ubl conjugation pathway</keyword>
<dbReference type="Pfam" id="PF04564">
    <property type="entry name" value="U-box"/>
    <property type="match status" value="1"/>
</dbReference>
<dbReference type="Proteomes" id="UP000030748">
    <property type="component" value="Unassembled WGS sequence"/>
</dbReference>
<dbReference type="InterPro" id="IPR051348">
    <property type="entry name" value="U-box_ubiquitin_ligases"/>
</dbReference>
<evidence type="ECO:0000256" key="6">
    <source>
        <dbReference type="ARBA" id="ARBA00022786"/>
    </source>
</evidence>
<dbReference type="GO" id="GO:0061630">
    <property type="term" value="F:ubiquitin protein ligase activity"/>
    <property type="evidence" value="ECO:0007669"/>
    <property type="project" value="UniProtKB-EC"/>
</dbReference>
<dbReference type="InterPro" id="IPR003613">
    <property type="entry name" value="Ubox_domain"/>
</dbReference>
<dbReference type="SMART" id="SM00504">
    <property type="entry name" value="Ubox"/>
    <property type="match status" value="1"/>
</dbReference>
<dbReference type="PANTHER" id="PTHR45647:SF43">
    <property type="entry name" value="OS10G0100500 PROTEIN"/>
    <property type="match status" value="1"/>
</dbReference>
<feature type="coiled-coil region" evidence="7">
    <location>
        <begin position="234"/>
        <end position="289"/>
    </location>
</feature>
<gene>
    <name evidence="10" type="ORF">MIMGU_mgv1a025987mg</name>
</gene>
<keyword evidence="7" id="KW-0175">Coiled coil</keyword>
<name>A0A022PXM7_ERYGU</name>
<evidence type="ECO:0000259" key="8">
    <source>
        <dbReference type="PROSITE" id="PS50011"/>
    </source>
</evidence>
<dbReference type="eggNOG" id="ENOG502QVJF">
    <property type="taxonomic scope" value="Eukaryota"/>
</dbReference>
<dbReference type="InterPro" id="IPR001245">
    <property type="entry name" value="Ser-Thr/Tyr_kinase_cat_dom"/>
</dbReference>
<dbReference type="CDD" id="cd16655">
    <property type="entry name" value="RING-Ubox_WDSUB1-like"/>
    <property type="match status" value="1"/>
</dbReference>
<dbReference type="EMBL" id="KI632313">
    <property type="protein sequence ID" value="EYU18960.1"/>
    <property type="molecule type" value="Genomic_DNA"/>
</dbReference>
<protein>
    <recommendedName>
        <fullName evidence="4">RING-type E3 ubiquitin transferase</fullName>
        <ecNumber evidence="4">2.3.2.27</ecNumber>
    </recommendedName>
</protein>
<dbReference type="CDD" id="cd01989">
    <property type="entry name" value="USP_STK_Ubox_N"/>
    <property type="match status" value="1"/>
</dbReference>
<dbReference type="Pfam" id="PF07714">
    <property type="entry name" value="PK_Tyr_Ser-Thr"/>
    <property type="match status" value="1"/>
</dbReference>
<reference evidence="10 11" key="1">
    <citation type="journal article" date="2013" name="Proc. Natl. Acad. Sci. U.S.A.">
        <title>Fine-scale variation in meiotic recombination in Mimulus inferred from population shotgun sequencing.</title>
        <authorList>
            <person name="Hellsten U."/>
            <person name="Wright K.M."/>
            <person name="Jenkins J."/>
            <person name="Shu S."/>
            <person name="Yuan Y."/>
            <person name="Wessler S.R."/>
            <person name="Schmutz J."/>
            <person name="Willis J.H."/>
            <person name="Rokhsar D.S."/>
        </authorList>
    </citation>
    <scope>NUCLEOTIDE SEQUENCE [LARGE SCALE GENOMIC DNA]</scope>
    <source>
        <strain evidence="11">cv. DUN x IM62</strain>
    </source>
</reference>
<dbReference type="InterPro" id="IPR013083">
    <property type="entry name" value="Znf_RING/FYVE/PHD"/>
</dbReference>
<keyword evidence="5" id="KW-0808">Transferase</keyword>
<dbReference type="PROSITE" id="PS50011">
    <property type="entry name" value="PROTEIN_KINASE_DOM"/>
    <property type="match status" value="1"/>
</dbReference>